<dbReference type="AlphaFoldDB" id="A8ZUH1"/>
<dbReference type="EMBL" id="CP000859">
    <property type="protein sequence ID" value="ABW68003.1"/>
    <property type="molecule type" value="Genomic_DNA"/>
</dbReference>
<dbReference type="InterPro" id="IPR018488">
    <property type="entry name" value="cNMP-bd_CS"/>
</dbReference>
<dbReference type="STRING" id="96561.Dole_2199"/>
<sequence length="357" mass="40411">MTLLEAFFTVTENDSCPFYETDDQFRFSTNALHMPPGKPTCTILADDIRRVLNSDQEEPASQEDPATFKCSGCSGTITLTYEKVTEYVFELEDPHENAKDNIARLLKNFSFFKTLKKHEIKYFVPFIRHKQFQKGDIIINKGEPGKNLFVILSGMVEVVGENDVNIAFLGKEEILGEMSLISGEAAGASIRAVEPTRVIFLNSRNFRKLLRQFPALQMYFAGLLSKRLAKTNVARSADLESGMSGNLSEMPVAELLQTFNMNQKTGVLTLKFPHDSATITFKNGEPIRARFGEMNNKEAFWAVLKEKTGRFKFTPGIPPEEESRSEIGQFMWLLMEGLSRMDEEAHTEAETQRKTEN</sequence>
<dbReference type="PROSITE" id="PS00888">
    <property type="entry name" value="CNMP_BINDING_1"/>
    <property type="match status" value="1"/>
</dbReference>
<dbReference type="Proteomes" id="UP000008561">
    <property type="component" value="Chromosome"/>
</dbReference>
<evidence type="ECO:0000313" key="3">
    <source>
        <dbReference type="Proteomes" id="UP000008561"/>
    </source>
</evidence>
<dbReference type="CDD" id="cd00038">
    <property type="entry name" value="CAP_ED"/>
    <property type="match status" value="1"/>
</dbReference>
<dbReference type="Gene3D" id="2.60.120.10">
    <property type="entry name" value="Jelly Rolls"/>
    <property type="match status" value="1"/>
</dbReference>
<accession>A8ZUH1</accession>
<keyword evidence="3" id="KW-1185">Reference proteome</keyword>
<gene>
    <name evidence="2" type="ordered locus">Dole_2199</name>
</gene>
<dbReference type="SMART" id="SM00100">
    <property type="entry name" value="cNMP"/>
    <property type="match status" value="1"/>
</dbReference>
<dbReference type="OrthoDB" id="9771288at2"/>
<feature type="domain" description="Cyclic nucleotide-binding" evidence="1">
    <location>
        <begin position="111"/>
        <end position="210"/>
    </location>
</feature>
<dbReference type="eggNOG" id="COG0664">
    <property type="taxonomic scope" value="Bacteria"/>
</dbReference>
<dbReference type="PANTHER" id="PTHR23011:SF28">
    <property type="entry name" value="CYCLIC NUCLEOTIDE-BINDING DOMAIN CONTAINING PROTEIN"/>
    <property type="match status" value="1"/>
</dbReference>
<evidence type="ECO:0000313" key="2">
    <source>
        <dbReference type="EMBL" id="ABW68003.1"/>
    </source>
</evidence>
<dbReference type="HOGENOM" id="CLU_054726_0_0_7"/>
<dbReference type="InterPro" id="IPR000595">
    <property type="entry name" value="cNMP-bd_dom"/>
</dbReference>
<dbReference type="RefSeq" id="WP_012175615.1">
    <property type="nucleotide sequence ID" value="NC_009943.1"/>
</dbReference>
<dbReference type="InterPro" id="IPR014710">
    <property type="entry name" value="RmlC-like_jellyroll"/>
</dbReference>
<protein>
    <submittedName>
        <fullName evidence="2">Cyclic nucleotide-binding protein</fullName>
    </submittedName>
</protein>
<dbReference type="PROSITE" id="PS50042">
    <property type="entry name" value="CNMP_BINDING_3"/>
    <property type="match status" value="1"/>
</dbReference>
<dbReference type="InterPro" id="IPR025497">
    <property type="entry name" value="PatA-like_N"/>
</dbReference>
<reference evidence="2 3" key="1">
    <citation type="submission" date="2007-10" db="EMBL/GenBank/DDBJ databases">
        <title>Complete sequence of Desulfococcus oleovorans Hxd3.</title>
        <authorList>
            <consortium name="US DOE Joint Genome Institute"/>
            <person name="Copeland A."/>
            <person name="Lucas S."/>
            <person name="Lapidus A."/>
            <person name="Barry K."/>
            <person name="Glavina del Rio T."/>
            <person name="Dalin E."/>
            <person name="Tice H."/>
            <person name="Pitluck S."/>
            <person name="Kiss H."/>
            <person name="Brettin T."/>
            <person name="Bruce D."/>
            <person name="Detter J.C."/>
            <person name="Han C."/>
            <person name="Schmutz J."/>
            <person name="Larimer F."/>
            <person name="Land M."/>
            <person name="Hauser L."/>
            <person name="Kyrpides N."/>
            <person name="Kim E."/>
            <person name="Wawrik B."/>
            <person name="Richardson P."/>
        </authorList>
    </citation>
    <scope>NUCLEOTIDE SEQUENCE [LARGE SCALE GENOMIC DNA]</scope>
    <source>
        <strain evidence="3">DSM 6200 / JCM 39069 / Hxd3</strain>
    </source>
</reference>
<proteinExistence type="predicted"/>
<dbReference type="InterPro" id="IPR018490">
    <property type="entry name" value="cNMP-bd_dom_sf"/>
</dbReference>
<dbReference type="KEGG" id="dol:Dole_2199"/>
<dbReference type="Pfam" id="PF14332">
    <property type="entry name" value="DUF4388"/>
    <property type="match status" value="1"/>
</dbReference>
<evidence type="ECO:0000259" key="1">
    <source>
        <dbReference type="PROSITE" id="PS50042"/>
    </source>
</evidence>
<name>A8ZUH1_DESOH</name>
<dbReference type="SUPFAM" id="SSF51206">
    <property type="entry name" value="cAMP-binding domain-like"/>
    <property type="match status" value="1"/>
</dbReference>
<dbReference type="PANTHER" id="PTHR23011">
    <property type="entry name" value="CYCLIC NUCLEOTIDE-BINDING DOMAIN CONTAINING PROTEIN"/>
    <property type="match status" value="1"/>
</dbReference>
<organism evidence="2 3">
    <name type="scientific">Desulfosudis oleivorans (strain DSM 6200 / JCM 39069 / Hxd3)</name>
    <name type="common">Desulfococcus oleovorans</name>
    <dbReference type="NCBI Taxonomy" id="96561"/>
    <lineage>
        <taxon>Bacteria</taxon>
        <taxon>Pseudomonadati</taxon>
        <taxon>Thermodesulfobacteriota</taxon>
        <taxon>Desulfobacteria</taxon>
        <taxon>Desulfobacterales</taxon>
        <taxon>Desulfosudaceae</taxon>
        <taxon>Desulfosudis</taxon>
    </lineage>
</organism>
<dbReference type="Pfam" id="PF00027">
    <property type="entry name" value="cNMP_binding"/>
    <property type="match status" value="1"/>
</dbReference>